<keyword evidence="18" id="KW-1185">Reference proteome</keyword>
<dbReference type="RefSeq" id="WP_131169363.1">
    <property type="nucleotide sequence ID" value="NZ_SDMQ01000013.1"/>
</dbReference>
<dbReference type="InterPro" id="IPR015887">
    <property type="entry name" value="DNA_glyclase_Znf_dom_DNA_BS"/>
</dbReference>
<comment type="catalytic activity">
    <reaction evidence="13">
        <text>2'-deoxyribonucleotide-(2'-deoxyribose 5'-phosphate)-2'-deoxyribonucleotide-DNA = a 3'-end 2'-deoxyribonucleotide-(2,3-dehydro-2,3-deoxyribose 5'-phosphate)-DNA + a 5'-end 5'-phospho-2'-deoxyribonucleoside-DNA + H(+)</text>
        <dbReference type="Rhea" id="RHEA:66592"/>
        <dbReference type="Rhea" id="RHEA-COMP:13180"/>
        <dbReference type="Rhea" id="RHEA-COMP:16897"/>
        <dbReference type="Rhea" id="RHEA-COMP:17067"/>
        <dbReference type="ChEBI" id="CHEBI:15378"/>
        <dbReference type="ChEBI" id="CHEBI:136412"/>
        <dbReference type="ChEBI" id="CHEBI:157695"/>
        <dbReference type="ChEBI" id="CHEBI:167181"/>
        <dbReference type="EC" id="4.2.99.18"/>
    </reaction>
</comment>
<evidence type="ECO:0000256" key="2">
    <source>
        <dbReference type="ARBA" id="ARBA00012720"/>
    </source>
</evidence>
<dbReference type="SUPFAM" id="SSF57716">
    <property type="entry name" value="Glucocorticoid receptor-like (DNA-binding domain)"/>
    <property type="match status" value="1"/>
</dbReference>
<evidence type="ECO:0000313" key="18">
    <source>
        <dbReference type="Proteomes" id="UP000292373"/>
    </source>
</evidence>
<dbReference type="InterPro" id="IPR035937">
    <property type="entry name" value="FPG_N"/>
</dbReference>
<dbReference type="PROSITE" id="PS01242">
    <property type="entry name" value="ZF_FPG_1"/>
    <property type="match status" value="1"/>
</dbReference>
<dbReference type="CDD" id="cd08971">
    <property type="entry name" value="AcNei2_N"/>
    <property type="match status" value="1"/>
</dbReference>
<keyword evidence="9" id="KW-0234">DNA repair</keyword>
<dbReference type="SMART" id="SM00898">
    <property type="entry name" value="Fapy_DNA_glyco"/>
    <property type="match status" value="1"/>
</dbReference>
<proteinExistence type="inferred from homology"/>
<evidence type="ECO:0000256" key="14">
    <source>
        <dbReference type="PROSITE-ProRule" id="PRU00391"/>
    </source>
</evidence>
<gene>
    <name evidence="17" type="ORF">ET989_12185</name>
</gene>
<keyword evidence="5 14" id="KW-0863">Zinc-finger</keyword>
<dbReference type="OrthoDB" id="9800855at2"/>
<dbReference type="GO" id="GO:0006284">
    <property type="term" value="P:base-excision repair"/>
    <property type="evidence" value="ECO:0007669"/>
    <property type="project" value="InterPro"/>
</dbReference>
<evidence type="ECO:0000256" key="9">
    <source>
        <dbReference type="ARBA" id="ARBA00023204"/>
    </source>
</evidence>
<dbReference type="InterPro" id="IPR012319">
    <property type="entry name" value="FPG_cat"/>
</dbReference>
<dbReference type="PANTHER" id="PTHR42697:SF1">
    <property type="entry name" value="ENDONUCLEASE 8"/>
    <property type="match status" value="1"/>
</dbReference>
<dbReference type="PROSITE" id="PS51068">
    <property type="entry name" value="FPG_CAT"/>
    <property type="match status" value="1"/>
</dbReference>
<evidence type="ECO:0000259" key="16">
    <source>
        <dbReference type="PROSITE" id="PS51068"/>
    </source>
</evidence>
<dbReference type="EMBL" id="SDMQ01000013">
    <property type="protein sequence ID" value="TBT83226.1"/>
    <property type="molecule type" value="Genomic_DNA"/>
</dbReference>
<keyword evidence="10" id="KW-0456">Lyase</keyword>
<keyword evidence="11" id="KW-0511">Multifunctional enzyme</keyword>
<sequence>MPEGDAVWRTARRLHGALAGQPLTRSDLRWPSLATADLRGATTLEVVPRGKHLLHRLDTGLTLHSHLRMDGSWRVWETTDPPRAFRAHTVRAVLATAQSTAVGDSLGMLDLVRTADEHRLVGHLGPDLLGPDWDAAEAARRLAASPDALGAALLDQSNLAGLGTMWTAEALFAQGLDPWRPAVDVPAAELRALAERAHRILRAAITSRFDARRGHAVYRRLRHPCRRCGTPITAGTIGDAPRARTLFFCPSCQA</sequence>
<protein>
    <recommendedName>
        <fullName evidence="2">DNA-(apurinic or apyrimidinic site) lyase</fullName>
        <ecNumber evidence="2">4.2.99.18</ecNumber>
    </recommendedName>
</protein>
<dbReference type="SUPFAM" id="SSF81624">
    <property type="entry name" value="N-terminal domain of MutM-like DNA repair proteins"/>
    <property type="match status" value="1"/>
</dbReference>
<dbReference type="InterPro" id="IPR010979">
    <property type="entry name" value="Ribosomal_uS13-like_H2TH"/>
</dbReference>
<evidence type="ECO:0000256" key="4">
    <source>
        <dbReference type="ARBA" id="ARBA00022763"/>
    </source>
</evidence>
<evidence type="ECO:0000313" key="17">
    <source>
        <dbReference type="EMBL" id="TBT83226.1"/>
    </source>
</evidence>
<dbReference type="SUPFAM" id="SSF46946">
    <property type="entry name" value="S13-like H2TH domain"/>
    <property type="match status" value="1"/>
</dbReference>
<dbReference type="Gene3D" id="1.10.8.50">
    <property type="match status" value="1"/>
</dbReference>
<dbReference type="PANTHER" id="PTHR42697">
    <property type="entry name" value="ENDONUCLEASE 8"/>
    <property type="match status" value="1"/>
</dbReference>
<evidence type="ECO:0000256" key="7">
    <source>
        <dbReference type="ARBA" id="ARBA00022833"/>
    </source>
</evidence>
<dbReference type="SMART" id="SM01232">
    <property type="entry name" value="H2TH"/>
    <property type="match status" value="1"/>
</dbReference>
<dbReference type="GO" id="GO:0000703">
    <property type="term" value="F:oxidized pyrimidine nucleobase lesion DNA N-glycosylase activity"/>
    <property type="evidence" value="ECO:0007669"/>
    <property type="project" value="TreeGrafter"/>
</dbReference>
<keyword evidence="8" id="KW-0238">DNA-binding</keyword>
<feature type="domain" description="FPG-type" evidence="15">
    <location>
        <begin position="216"/>
        <end position="254"/>
    </location>
</feature>
<keyword evidence="3" id="KW-0479">Metal-binding</keyword>
<dbReference type="Gene3D" id="3.20.190.10">
    <property type="entry name" value="MutM-like, N-terminal"/>
    <property type="match status" value="1"/>
</dbReference>
<dbReference type="PROSITE" id="PS51066">
    <property type="entry name" value="ZF_FPG_2"/>
    <property type="match status" value="1"/>
</dbReference>
<dbReference type="Pfam" id="PF06831">
    <property type="entry name" value="H2TH"/>
    <property type="match status" value="1"/>
</dbReference>
<dbReference type="GO" id="GO:0003684">
    <property type="term" value="F:damaged DNA binding"/>
    <property type="evidence" value="ECO:0007669"/>
    <property type="project" value="InterPro"/>
</dbReference>
<keyword evidence="4" id="KW-0227">DNA damage</keyword>
<evidence type="ECO:0000256" key="6">
    <source>
        <dbReference type="ARBA" id="ARBA00022801"/>
    </source>
</evidence>
<evidence type="ECO:0000259" key="15">
    <source>
        <dbReference type="PROSITE" id="PS51066"/>
    </source>
</evidence>
<comment type="similarity">
    <text evidence="1">Belongs to the FPG family.</text>
</comment>
<dbReference type="InterPro" id="IPR044090">
    <property type="entry name" value="Nei2_N"/>
</dbReference>
<feature type="domain" description="Formamidopyrimidine-DNA glycosylase catalytic" evidence="16">
    <location>
        <begin position="2"/>
        <end position="115"/>
    </location>
</feature>
<evidence type="ECO:0000256" key="13">
    <source>
        <dbReference type="ARBA" id="ARBA00044632"/>
    </source>
</evidence>
<dbReference type="GO" id="GO:0140078">
    <property type="term" value="F:class I DNA-(apurinic or apyrimidinic site) endonuclease activity"/>
    <property type="evidence" value="ECO:0007669"/>
    <property type="project" value="UniProtKB-EC"/>
</dbReference>
<evidence type="ECO:0000256" key="11">
    <source>
        <dbReference type="ARBA" id="ARBA00023268"/>
    </source>
</evidence>
<keyword evidence="6" id="KW-0378">Hydrolase</keyword>
<dbReference type="Proteomes" id="UP000292373">
    <property type="component" value="Unassembled WGS sequence"/>
</dbReference>
<dbReference type="AlphaFoldDB" id="A0A4Q9KBL3"/>
<evidence type="ECO:0000256" key="12">
    <source>
        <dbReference type="ARBA" id="ARBA00023295"/>
    </source>
</evidence>
<evidence type="ECO:0000256" key="10">
    <source>
        <dbReference type="ARBA" id="ARBA00023239"/>
    </source>
</evidence>
<evidence type="ECO:0000256" key="8">
    <source>
        <dbReference type="ARBA" id="ARBA00023125"/>
    </source>
</evidence>
<dbReference type="EC" id="4.2.99.18" evidence="2"/>
<evidence type="ECO:0000256" key="3">
    <source>
        <dbReference type="ARBA" id="ARBA00022723"/>
    </source>
</evidence>
<comment type="caution">
    <text evidence="17">The sequence shown here is derived from an EMBL/GenBank/DDBJ whole genome shotgun (WGS) entry which is preliminary data.</text>
</comment>
<name>A0A4Q9KBL3_9ACTN</name>
<accession>A0A4Q9KBL3</accession>
<keyword evidence="12" id="KW-0326">Glycosidase</keyword>
<evidence type="ECO:0000256" key="5">
    <source>
        <dbReference type="ARBA" id="ARBA00022771"/>
    </source>
</evidence>
<dbReference type="InterPro" id="IPR000214">
    <property type="entry name" value="Znf_DNA_glyclase/AP_lyase"/>
</dbReference>
<keyword evidence="7" id="KW-0862">Zinc</keyword>
<reference evidence="17 18" key="1">
    <citation type="submission" date="2019-01" db="EMBL/GenBank/DDBJ databases">
        <title>Lactibacter flavus gen. nov., sp. nov., a novel bacterium of the family Propionibacteriaceae isolated from raw milk and dairy products.</title>
        <authorList>
            <person name="Huptas C."/>
            <person name="Wenning M."/>
            <person name="Breitenwieser F."/>
            <person name="Doll E."/>
            <person name="Von Neubeck M."/>
            <person name="Busse H.-J."/>
            <person name="Scherer S."/>
        </authorList>
    </citation>
    <scope>NUCLEOTIDE SEQUENCE [LARGE SCALE GENOMIC DNA]</scope>
    <source>
        <strain evidence="17 18">KCTC 33808</strain>
    </source>
</reference>
<evidence type="ECO:0000256" key="1">
    <source>
        <dbReference type="ARBA" id="ARBA00009409"/>
    </source>
</evidence>
<dbReference type="GO" id="GO:0008270">
    <property type="term" value="F:zinc ion binding"/>
    <property type="evidence" value="ECO:0007669"/>
    <property type="project" value="UniProtKB-KW"/>
</dbReference>
<dbReference type="Pfam" id="PF01149">
    <property type="entry name" value="Fapy_DNA_glyco"/>
    <property type="match status" value="1"/>
</dbReference>
<organism evidence="17 18">
    <name type="scientific">Propioniciclava sinopodophylli</name>
    <dbReference type="NCBI Taxonomy" id="1837344"/>
    <lineage>
        <taxon>Bacteria</taxon>
        <taxon>Bacillati</taxon>
        <taxon>Actinomycetota</taxon>
        <taxon>Actinomycetes</taxon>
        <taxon>Propionibacteriales</taxon>
        <taxon>Propionibacteriaceae</taxon>
        <taxon>Propioniciclava</taxon>
    </lineage>
</organism>
<dbReference type="InterPro" id="IPR015886">
    <property type="entry name" value="H2TH_FPG"/>
</dbReference>